<dbReference type="RefSeq" id="WP_379488129.1">
    <property type="nucleotide sequence ID" value="NZ_JBHLWK010000017.1"/>
</dbReference>
<protein>
    <submittedName>
        <fullName evidence="1">DUF4262 domain-containing protein</fullName>
    </submittedName>
</protein>
<accession>A0ABV6CYD2</accession>
<dbReference type="Pfam" id="PF14081">
    <property type="entry name" value="DUF4262"/>
    <property type="match status" value="1"/>
</dbReference>
<comment type="caution">
    <text evidence="1">The sequence shown here is derived from an EMBL/GenBank/DDBJ whole genome shotgun (WGS) entry which is preliminary data.</text>
</comment>
<evidence type="ECO:0000313" key="2">
    <source>
        <dbReference type="Proteomes" id="UP001589798"/>
    </source>
</evidence>
<name>A0ABV6CYD2_9SPHN</name>
<dbReference type="EMBL" id="JBHLWK010000017">
    <property type="protein sequence ID" value="MFC0205395.1"/>
    <property type="molecule type" value="Genomic_DNA"/>
</dbReference>
<keyword evidence="2" id="KW-1185">Reference proteome</keyword>
<proteinExistence type="predicted"/>
<organism evidence="1 2">
    <name type="scientific">Novosphingobium soli</name>
    <dbReference type="NCBI Taxonomy" id="574956"/>
    <lineage>
        <taxon>Bacteria</taxon>
        <taxon>Pseudomonadati</taxon>
        <taxon>Pseudomonadota</taxon>
        <taxon>Alphaproteobacteria</taxon>
        <taxon>Sphingomonadales</taxon>
        <taxon>Sphingomonadaceae</taxon>
        <taxon>Novosphingobium</taxon>
    </lineage>
</organism>
<dbReference type="Proteomes" id="UP001589798">
    <property type="component" value="Unassembled WGS sequence"/>
</dbReference>
<gene>
    <name evidence="1" type="ORF">ACFFJC_14100</name>
</gene>
<dbReference type="InterPro" id="IPR025358">
    <property type="entry name" value="DUF4262"/>
</dbReference>
<evidence type="ECO:0000313" key="1">
    <source>
        <dbReference type="EMBL" id="MFC0205395.1"/>
    </source>
</evidence>
<sequence length="163" mass="17954">MDDEDREAIIATFRSDGGGLAYVIGMDHLERSHCYTFGWSVSFDLPELIAFGTQAMVFRVMPEAFDAFVDAVDGGIAIEDGACWPVQVNGHDLVGRFVDQSRIDAALFDNALLCRDAGLAGLPPAYQLFWADEAGRYPWQEGCSDFCRALQPLLYLPLTLPPT</sequence>
<reference evidence="1 2" key="1">
    <citation type="submission" date="2024-09" db="EMBL/GenBank/DDBJ databases">
        <authorList>
            <person name="Sun Q."/>
            <person name="Mori K."/>
        </authorList>
    </citation>
    <scope>NUCLEOTIDE SEQUENCE [LARGE SCALE GENOMIC DNA]</scope>
    <source>
        <strain evidence="1 2">CCM 7706</strain>
    </source>
</reference>